<accession>A0A068NP80</accession>
<dbReference type="AlphaFoldDB" id="A0A068NP80"/>
<reference evidence="1 2" key="1">
    <citation type="journal article" date="2014" name="PLoS ONE">
        <title>The first complete genome sequence of the class fimbriimonadia in the phylum armatimonadetes.</title>
        <authorList>
            <person name="Hu Z.Y."/>
            <person name="Wang Y.Z."/>
            <person name="Im W.T."/>
            <person name="Wang S.Y."/>
            <person name="Zhao G.P."/>
            <person name="Zheng H.J."/>
            <person name="Quan Z.X."/>
        </authorList>
    </citation>
    <scope>NUCLEOTIDE SEQUENCE [LARGE SCALE GENOMIC DNA]</scope>
    <source>
        <strain evidence="1">Gsoil 348</strain>
    </source>
</reference>
<dbReference type="HOGENOM" id="CLU_1313876_0_0_0"/>
<evidence type="ECO:0008006" key="3">
    <source>
        <dbReference type="Google" id="ProtNLM"/>
    </source>
</evidence>
<dbReference type="OrthoDB" id="9868914at2"/>
<evidence type="ECO:0000313" key="2">
    <source>
        <dbReference type="Proteomes" id="UP000027982"/>
    </source>
</evidence>
<dbReference type="SMART" id="SM00935">
    <property type="entry name" value="OmpH"/>
    <property type="match status" value="1"/>
</dbReference>
<keyword evidence="2" id="KW-1185">Reference proteome</keyword>
<dbReference type="EMBL" id="CP007139">
    <property type="protein sequence ID" value="AIE85177.1"/>
    <property type="molecule type" value="Genomic_DNA"/>
</dbReference>
<dbReference type="Proteomes" id="UP000027982">
    <property type="component" value="Chromosome"/>
</dbReference>
<gene>
    <name evidence="1" type="ORF">OP10G_1809</name>
</gene>
<evidence type="ECO:0000313" key="1">
    <source>
        <dbReference type="EMBL" id="AIE85177.1"/>
    </source>
</evidence>
<dbReference type="KEGG" id="fgi:OP10G_1809"/>
<dbReference type="RefSeq" id="WP_025226234.1">
    <property type="nucleotide sequence ID" value="NZ_CP007139.1"/>
</dbReference>
<name>A0A068NP80_FIMGI</name>
<dbReference type="Pfam" id="PF03938">
    <property type="entry name" value="OmpH"/>
    <property type="match status" value="1"/>
</dbReference>
<sequence>MSNLRFLQLGWVVAAAVIGVTVAGGFQDKTDKIGVVDISKVVEQSDFGKANQEMFAKMKTAREGLLEFIDTYRVLTPEQATRIRELSLKANLTKEESAELDRIKAEVVATSKRSTELSTKPNMTPEERNLVEDFARRSQNMNDVATRWFREFTSDMQSWADKQKLDSIEKARAAIQEVAKQQMYTVVFEVGVAPYGANDLSDETLKAMNAKK</sequence>
<organism evidence="1 2">
    <name type="scientific">Fimbriimonas ginsengisoli Gsoil 348</name>
    <dbReference type="NCBI Taxonomy" id="661478"/>
    <lineage>
        <taxon>Bacteria</taxon>
        <taxon>Bacillati</taxon>
        <taxon>Armatimonadota</taxon>
        <taxon>Fimbriimonadia</taxon>
        <taxon>Fimbriimonadales</taxon>
        <taxon>Fimbriimonadaceae</taxon>
        <taxon>Fimbriimonas</taxon>
    </lineage>
</organism>
<dbReference type="InterPro" id="IPR005632">
    <property type="entry name" value="Chaperone_Skp"/>
</dbReference>
<dbReference type="STRING" id="661478.OP10G_1809"/>
<dbReference type="InterPro" id="IPR024930">
    <property type="entry name" value="Skp_dom_sf"/>
</dbReference>
<dbReference type="SUPFAM" id="SSF111384">
    <property type="entry name" value="OmpH-like"/>
    <property type="match status" value="1"/>
</dbReference>
<protein>
    <recommendedName>
        <fullName evidence="3">OmpH family outer membrane protein</fullName>
    </recommendedName>
</protein>
<dbReference type="Gene3D" id="3.30.910.20">
    <property type="entry name" value="Skp domain"/>
    <property type="match status" value="1"/>
</dbReference>
<dbReference type="GO" id="GO:0051082">
    <property type="term" value="F:unfolded protein binding"/>
    <property type="evidence" value="ECO:0007669"/>
    <property type="project" value="InterPro"/>
</dbReference>
<proteinExistence type="predicted"/>